<reference evidence="1 2" key="1">
    <citation type="journal article" date="2019" name="Int. J. Syst. Evol. Microbiol.">
        <title>The Global Catalogue of Microorganisms (GCM) 10K type strain sequencing project: providing services to taxonomists for standard genome sequencing and annotation.</title>
        <authorList>
            <consortium name="The Broad Institute Genomics Platform"/>
            <consortium name="The Broad Institute Genome Sequencing Center for Infectious Disease"/>
            <person name="Wu L."/>
            <person name="Ma J."/>
        </authorList>
    </citation>
    <scope>NUCLEOTIDE SEQUENCE [LARGE SCALE GENOMIC DNA]</scope>
    <source>
        <strain evidence="1 2">JCM 4823</strain>
    </source>
</reference>
<evidence type="ECO:0000313" key="2">
    <source>
        <dbReference type="Proteomes" id="UP001500442"/>
    </source>
</evidence>
<dbReference type="InterPro" id="IPR029033">
    <property type="entry name" value="His_PPase_superfam"/>
</dbReference>
<accession>A0ABN3EWE2</accession>
<keyword evidence="2" id="KW-1185">Reference proteome</keyword>
<dbReference type="Proteomes" id="UP001500442">
    <property type="component" value="Unassembled WGS sequence"/>
</dbReference>
<dbReference type="Gene3D" id="3.40.50.1240">
    <property type="entry name" value="Phosphoglycerate mutase-like"/>
    <property type="match status" value="1"/>
</dbReference>
<organism evidence="1 2">
    <name type="scientific">Streptomyces roseiscleroticus</name>
    <dbReference type="NCBI Taxonomy" id="1972"/>
    <lineage>
        <taxon>Bacteria</taxon>
        <taxon>Bacillati</taxon>
        <taxon>Actinomycetota</taxon>
        <taxon>Actinomycetes</taxon>
        <taxon>Kitasatosporales</taxon>
        <taxon>Streptomycetaceae</taxon>
        <taxon>Streptomyces</taxon>
    </lineage>
</organism>
<dbReference type="SUPFAM" id="SSF53254">
    <property type="entry name" value="Phosphoglycerate mutase-like"/>
    <property type="match status" value="1"/>
</dbReference>
<dbReference type="InterPro" id="IPR013078">
    <property type="entry name" value="His_Pase_superF_clade-1"/>
</dbReference>
<name>A0ABN3EWE2_9ACTN</name>
<evidence type="ECO:0000313" key="1">
    <source>
        <dbReference type="EMBL" id="GAA2273466.1"/>
    </source>
</evidence>
<gene>
    <name evidence="1" type="ORF">GCM10010368_48590</name>
</gene>
<comment type="caution">
    <text evidence="1">The sequence shown here is derived from an EMBL/GenBank/DDBJ whole genome shotgun (WGS) entry which is preliminary data.</text>
</comment>
<evidence type="ECO:0008006" key="3">
    <source>
        <dbReference type="Google" id="ProtNLM"/>
    </source>
</evidence>
<protein>
    <recommendedName>
        <fullName evidence="3">Histidine phosphatase family protein</fullName>
    </recommendedName>
</protein>
<proteinExistence type="predicted"/>
<dbReference type="SMART" id="SM00855">
    <property type="entry name" value="PGAM"/>
    <property type="match status" value="1"/>
</dbReference>
<dbReference type="CDD" id="cd07067">
    <property type="entry name" value="HP_PGM_like"/>
    <property type="match status" value="1"/>
</dbReference>
<dbReference type="Pfam" id="PF00300">
    <property type="entry name" value="His_Phos_1"/>
    <property type="match status" value="1"/>
</dbReference>
<dbReference type="EMBL" id="BAAASN010000014">
    <property type="protein sequence ID" value="GAA2273466.1"/>
    <property type="molecule type" value="Genomic_DNA"/>
</dbReference>
<sequence>MTTYVLRHGPTDYSQRYFVNGDPTEPVHLNEDGRRALAKGWNSVPLHRVMTWMASEFPRAQQTANLLMGVPGPELIIEPQLNELDYGEFEGGPFLEYAAWLDEHGAGERPPGSAESQTEGIHRMLTGVLAALQYPGPRVLVAHGLLVSVLLWHSARTPDQPMPLFFPKAPHVEPVAIPDEELPERIRTLMNDLKAGAERRAADATDGRIFRNGDGLAVATVDLASPSHSQDQKDLPYA</sequence>
<dbReference type="RefSeq" id="WP_346158702.1">
    <property type="nucleotide sequence ID" value="NZ_BAAASN010000014.1"/>
</dbReference>